<name>A0A6V8N0W8_9BACT</name>
<dbReference type="Proteomes" id="UP000568888">
    <property type="component" value="Unassembled WGS sequence"/>
</dbReference>
<dbReference type="AlphaFoldDB" id="A0A6V8N0W8"/>
<proteinExistence type="predicted"/>
<gene>
    <name evidence="1" type="ORF">GMPD_40110</name>
</gene>
<reference evidence="2" key="1">
    <citation type="submission" date="2020-06" db="EMBL/GenBank/DDBJ databases">
        <title>Draft genomic sequecing of Geomonas sp. Red736.</title>
        <authorList>
            <person name="Itoh H."/>
            <person name="Xu Z.X."/>
            <person name="Ushijima N."/>
            <person name="Masuda Y."/>
            <person name="Shiratori Y."/>
            <person name="Senoo K."/>
        </authorList>
    </citation>
    <scope>NUCLEOTIDE SEQUENCE [LARGE SCALE GENOMIC DNA]</scope>
    <source>
        <strain evidence="2">Red736</strain>
    </source>
</reference>
<organism evidence="1 2">
    <name type="scientific">Geomonas paludis</name>
    <dbReference type="NCBI Taxonomy" id="2740185"/>
    <lineage>
        <taxon>Bacteria</taxon>
        <taxon>Pseudomonadati</taxon>
        <taxon>Thermodesulfobacteriota</taxon>
        <taxon>Desulfuromonadia</taxon>
        <taxon>Geobacterales</taxon>
        <taxon>Geobacteraceae</taxon>
        <taxon>Geomonas</taxon>
    </lineage>
</organism>
<accession>A0A6V8N0W8</accession>
<sequence length="136" mass="14678">MHRPLTTAAPLATRGLVDVIKGATLDGYRSMKVGEAFDRYSHFKMKDWREARGAAGTIYVDFYGSAPTGLLDVKGRMAGISSKGLVVKFVIYPNGEYGVVMVTKTVVMKDGKSGASPVSDIKSVLDAIYANKKLDL</sequence>
<evidence type="ECO:0000313" key="2">
    <source>
        <dbReference type="Proteomes" id="UP000568888"/>
    </source>
</evidence>
<dbReference type="EMBL" id="BLXY01000016">
    <property type="protein sequence ID" value="GFO66092.1"/>
    <property type="molecule type" value="Genomic_DNA"/>
</dbReference>
<evidence type="ECO:0000313" key="1">
    <source>
        <dbReference type="EMBL" id="GFO66092.1"/>
    </source>
</evidence>
<comment type="caution">
    <text evidence="1">The sequence shown here is derived from an EMBL/GenBank/DDBJ whole genome shotgun (WGS) entry which is preliminary data.</text>
</comment>
<protein>
    <submittedName>
        <fullName evidence="1">Uncharacterized protein</fullName>
    </submittedName>
</protein>